<dbReference type="AlphaFoldDB" id="A0A7T0PCR6"/>
<dbReference type="PANTHER" id="PTHR33777">
    <property type="entry name" value="UPF0045 PROTEIN ECM15"/>
    <property type="match status" value="1"/>
</dbReference>
<dbReference type="KEGG" id="cliz:G7Y31_04790"/>
<evidence type="ECO:0000256" key="1">
    <source>
        <dbReference type="ARBA" id="ARBA00010272"/>
    </source>
</evidence>
<dbReference type="EMBL" id="CP064954">
    <property type="protein sequence ID" value="QPK80012.1"/>
    <property type="molecule type" value="Genomic_DNA"/>
</dbReference>
<reference evidence="3 4" key="1">
    <citation type="submission" date="2020-11" db="EMBL/GenBank/DDBJ databases">
        <title>Corynebacterium sp. ZJ-599.</title>
        <authorList>
            <person name="Zhou J."/>
        </authorList>
    </citation>
    <scope>NUCLEOTIDE SEQUENCE [LARGE SCALE GENOMIC DNA]</scope>
    <source>
        <strain evidence="3 4">ZJ-599</strain>
    </source>
</reference>
<evidence type="ECO:0000313" key="3">
    <source>
        <dbReference type="EMBL" id="QPK80012.1"/>
    </source>
</evidence>
<sequence length="103" mass="10822">MIVAFSVAPTIVPDASAEMSAAVAAAVKVVRASGLPNETNAMFTIIEGEWDEVFAVIKEATDAVRAVSPRTSLVIKADIREGVTGQLTQKVQSVEEHLANGEV</sequence>
<evidence type="ECO:0000259" key="2">
    <source>
        <dbReference type="Pfam" id="PF01910"/>
    </source>
</evidence>
<proteinExistence type="inferred from homology"/>
<dbReference type="Proteomes" id="UP000594681">
    <property type="component" value="Chromosome"/>
</dbReference>
<comment type="similarity">
    <text evidence="1">Belongs to the UPF0045 family.</text>
</comment>
<dbReference type="InterPro" id="IPR029756">
    <property type="entry name" value="MTH1187/YkoF-like"/>
</dbReference>
<dbReference type="NCBIfam" id="TIGR00106">
    <property type="entry name" value="MTH1187 family thiamine-binding protein"/>
    <property type="match status" value="1"/>
</dbReference>
<protein>
    <submittedName>
        <fullName evidence="3">MTH1187 family thiamine-binding protein</fullName>
    </submittedName>
</protein>
<accession>A0A7T0PCR6</accession>
<dbReference type="GO" id="GO:0005829">
    <property type="term" value="C:cytosol"/>
    <property type="evidence" value="ECO:0007669"/>
    <property type="project" value="TreeGrafter"/>
</dbReference>
<dbReference type="InterPro" id="IPR051614">
    <property type="entry name" value="UPF0045_domain"/>
</dbReference>
<dbReference type="InterPro" id="IPR002767">
    <property type="entry name" value="Thiamine_BP"/>
</dbReference>
<dbReference type="PANTHER" id="PTHR33777:SF1">
    <property type="entry name" value="UPF0045 PROTEIN ECM15"/>
    <property type="match status" value="1"/>
</dbReference>
<dbReference type="Pfam" id="PF01910">
    <property type="entry name" value="Thiamine_BP"/>
    <property type="match status" value="1"/>
</dbReference>
<organism evidence="3 4">
    <name type="scientific">Corynebacterium lizhenjunii</name>
    <dbReference type="NCBI Taxonomy" id="2709394"/>
    <lineage>
        <taxon>Bacteria</taxon>
        <taxon>Bacillati</taxon>
        <taxon>Actinomycetota</taxon>
        <taxon>Actinomycetes</taxon>
        <taxon>Mycobacteriales</taxon>
        <taxon>Corynebacteriaceae</taxon>
        <taxon>Corynebacterium</taxon>
    </lineage>
</organism>
<gene>
    <name evidence="3" type="ORF">G7Y31_04790</name>
</gene>
<evidence type="ECO:0000313" key="4">
    <source>
        <dbReference type="Proteomes" id="UP000594681"/>
    </source>
</evidence>
<name>A0A7T0PCR6_9CORY</name>
<keyword evidence="4" id="KW-1185">Reference proteome</keyword>
<dbReference type="SUPFAM" id="SSF89957">
    <property type="entry name" value="MTH1187/YkoF-like"/>
    <property type="match status" value="1"/>
</dbReference>
<dbReference type="Gene3D" id="3.30.70.930">
    <property type="match status" value="1"/>
</dbReference>
<dbReference type="RefSeq" id="WP_165009111.1">
    <property type="nucleotide sequence ID" value="NZ_CP064954.1"/>
</dbReference>
<feature type="domain" description="Thiamine-binding protein" evidence="2">
    <location>
        <begin position="3"/>
        <end position="95"/>
    </location>
</feature>